<sequence length="280" mass="31827">MSVQWGLKTAQYDVVFLSRSLLRYLSTVLADRSFPIFYRMFLDERNSTLTVKTKAQRLDGCASISAKGGDASTRSVEVIPQRFRRREKLLGASADFLRHGGSCPKQQTAGRRLASYPPRVHRLIIAFFWQSSSFYQLERRREKSGGSTEEALPNRDDHWRSGAGSPPPKVAYPLQGGKRLCKYPTIDFAPQGARHPASADPTHQILIRLRRTGVAHVARLLDCQAEKMPIVQLEKVEVEDRRAFLLYNCFPVQSRSLYLSLLSITQEKLATNWDNKVIYP</sequence>
<reference evidence="3" key="1">
    <citation type="submission" date="2019-12" db="UniProtKB">
        <authorList>
            <consortium name="WormBaseParasite"/>
        </authorList>
    </citation>
    <scope>IDENTIFICATION</scope>
</reference>
<protein>
    <submittedName>
        <fullName evidence="3">Uncharacterized protein</fullName>
    </submittedName>
</protein>
<accession>A0A5S6R054</accession>
<organism evidence="2 3">
    <name type="scientific">Trichuris muris</name>
    <name type="common">Mouse whipworm</name>
    <dbReference type="NCBI Taxonomy" id="70415"/>
    <lineage>
        <taxon>Eukaryota</taxon>
        <taxon>Metazoa</taxon>
        <taxon>Ecdysozoa</taxon>
        <taxon>Nematoda</taxon>
        <taxon>Enoplea</taxon>
        <taxon>Dorylaimia</taxon>
        <taxon>Trichinellida</taxon>
        <taxon>Trichuridae</taxon>
        <taxon>Trichuris</taxon>
    </lineage>
</organism>
<dbReference type="Proteomes" id="UP000046395">
    <property type="component" value="Unassembled WGS sequence"/>
</dbReference>
<dbReference type="WBParaSite" id="TMUE_3000013026.1">
    <property type="protein sequence ID" value="TMUE_3000013026.1"/>
    <property type="gene ID" value="WBGene00287098"/>
</dbReference>
<evidence type="ECO:0000313" key="2">
    <source>
        <dbReference type="Proteomes" id="UP000046395"/>
    </source>
</evidence>
<evidence type="ECO:0000256" key="1">
    <source>
        <dbReference type="SAM" id="MobiDB-lite"/>
    </source>
</evidence>
<dbReference type="AlphaFoldDB" id="A0A5S6R054"/>
<proteinExistence type="predicted"/>
<evidence type="ECO:0000313" key="3">
    <source>
        <dbReference type="WBParaSite" id="TMUE_3000013026.1"/>
    </source>
</evidence>
<feature type="region of interest" description="Disordered" evidence="1">
    <location>
        <begin position="140"/>
        <end position="169"/>
    </location>
</feature>
<name>A0A5S6R054_TRIMR</name>
<keyword evidence="2" id="KW-1185">Reference proteome</keyword>